<evidence type="ECO:0000256" key="5">
    <source>
        <dbReference type="PIRSR" id="PIRSR622684-1"/>
    </source>
</evidence>
<evidence type="ECO:0000256" key="6">
    <source>
        <dbReference type="PROSITE-ProRule" id="PRU00239"/>
    </source>
</evidence>
<dbReference type="GO" id="GO:0006508">
    <property type="term" value="P:proteolysis"/>
    <property type="evidence" value="ECO:0007669"/>
    <property type="project" value="UniProtKB-KW"/>
</dbReference>
<evidence type="ECO:0000256" key="3">
    <source>
        <dbReference type="ARBA" id="ARBA00022801"/>
    </source>
</evidence>
<feature type="domain" description="Calpain catalytic" evidence="8">
    <location>
        <begin position="1"/>
        <end position="86"/>
    </location>
</feature>
<dbReference type="InterPro" id="IPR022684">
    <property type="entry name" value="Calpain_cysteine_protease"/>
</dbReference>
<sequence length="265" mass="28733">VLTSGLLSGYSYPVTRLALVEGQMLCELQNPWALGQWKGRWGPASYEMISRGGLVPDPDPESCKPFWMSIQDFCQHFTEVVEARMVPSSWQCAAVTHSSDRPSFPLVSVASSSQAIFVLTQSDARLSPGEELAPIGLRVYQCRIVAPPQNATGVKQNVSSPFKNLELLAEKLPTKVRSVMVEIAKLEPNCLYVAAAISEPGRPLALATLRVLTASALRGFRELSAPESSYFLKAEQTATPAIDTDSFSSQGSLENGFAPSTPVRN</sequence>
<gene>
    <name evidence="9" type="ORF">PGLA1383_LOCUS27210</name>
</gene>
<dbReference type="GO" id="GO:0004198">
    <property type="term" value="F:calcium-dependent cysteine-type endopeptidase activity"/>
    <property type="evidence" value="ECO:0007669"/>
    <property type="project" value="InterPro"/>
</dbReference>
<evidence type="ECO:0000313" key="10">
    <source>
        <dbReference type="Proteomes" id="UP000654075"/>
    </source>
</evidence>
<dbReference type="SUPFAM" id="SSF54001">
    <property type="entry name" value="Cysteine proteinases"/>
    <property type="match status" value="1"/>
</dbReference>
<dbReference type="Proteomes" id="UP000654075">
    <property type="component" value="Unassembled WGS sequence"/>
</dbReference>
<dbReference type="GO" id="GO:0005737">
    <property type="term" value="C:cytoplasm"/>
    <property type="evidence" value="ECO:0007669"/>
    <property type="project" value="TreeGrafter"/>
</dbReference>
<dbReference type="Gene3D" id="3.90.70.10">
    <property type="entry name" value="Cysteine proteinases"/>
    <property type="match status" value="1"/>
</dbReference>
<dbReference type="EMBL" id="CAJNNV010024297">
    <property type="protein sequence ID" value="CAE8609384.1"/>
    <property type="molecule type" value="Genomic_DNA"/>
</dbReference>
<accession>A0A813F9A8</accession>
<comment type="caution">
    <text evidence="9">The sequence shown here is derived from an EMBL/GenBank/DDBJ whole genome shotgun (WGS) entry which is preliminary data.</text>
</comment>
<dbReference type="PANTHER" id="PTHR10183:SF379">
    <property type="entry name" value="CALPAIN-5"/>
    <property type="match status" value="1"/>
</dbReference>
<dbReference type="AlphaFoldDB" id="A0A813F9A8"/>
<keyword evidence="4" id="KW-0788">Thiol protease</keyword>
<dbReference type="Pfam" id="PF00648">
    <property type="entry name" value="Peptidase_C2"/>
    <property type="match status" value="1"/>
</dbReference>
<evidence type="ECO:0000256" key="2">
    <source>
        <dbReference type="ARBA" id="ARBA00022670"/>
    </source>
</evidence>
<evidence type="ECO:0000256" key="4">
    <source>
        <dbReference type="ARBA" id="ARBA00022807"/>
    </source>
</evidence>
<evidence type="ECO:0000256" key="7">
    <source>
        <dbReference type="SAM" id="MobiDB-lite"/>
    </source>
</evidence>
<comment type="caution">
    <text evidence="6">Lacks conserved residue(s) required for the propagation of feature annotation.</text>
</comment>
<feature type="non-terminal residue" evidence="9">
    <location>
        <position position="265"/>
    </location>
</feature>
<dbReference type="InterPro" id="IPR038765">
    <property type="entry name" value="Papain-like_cys_pep_sf"/>
</dbReference>
<keyword evidence="2" id="KW-0645">Protease</keyword>
<comment type="similarity">
    <text evidence="1">Belongs to the peptidase C2 family.</text>
</comment>
<name>A0A813F9A8_POLGL</name>
<reference evidence="9" key="1">
    <citation type="submission" date="2021-02" db="EMBL/GenBank/DDBJ databases">
        <authorList>
            <person name="Dougan E. K."/>
            <person name="Rhodes N."/>
            <person name="Thang M."/>
            <person name="Chan C."/>
        </authorList>
    </citation>
    <scope>NUCLEOTIDE SEQUENCE</scope>
</reference>
<feature type="non-terminal residue" evidence="9">
    <location>
        <position position="1"/>
    </location>
</feature>
<proteinExistence type="inferred from homology"/>
<feature type="region of interest" description="Disordered" evidence="7">
    <location>
        <begin position="243"/>
        <end position="265"/>
    </location>
</feature>
<dbReference type="PANTHER" id="PTHR10183">
    <property type="entry name" value="CALPAIN"/>
    <property type="match status" value="1"/>
</dbReference>
<evidence type="ECO:0000259" key="8">
    <source>
        <dbReference type="PROSITE" id="PS50203"/>
    </source>
</evidence>
<dbReference type="OMA" id="QDFCQHF"/>
<dbReference type="PROSITE" id="PS50203">
    <property type="entry name" value="CALPAIN_CAT"/>
    <property type="match status" value="1"/>
</dbReference>
<dbReference type="OrthoDB" id="407700at2759"/>
<evidence type="ECO:0000256" key="1">
    <source>
        <dbReference type="ARBA" id="ARBA00007623"/>
    </source>
</evidence>
<protein>
    <recommendedName>
        <fullName evidence="8">Calpain catalytic domain-containing protein</fullName>
    </recommendedName>
</protein>
<keyword evidence="3" id="KW-0378">Hydrolase</keyword>
<evidence type="ECO:0000313" key="9">
    <source>
        <dbReference type="EMBL" id="CAE8609384.1"/>
    </source>
</evidence>
<keyword evidence="10" id="KW-1185">Reference proteome</keyword>
<feature type="active site" evidence="5">
    <location>
        <position position="30"/>
    </location>
</feature>
<dbReference type="InterPro" id="IPR001300">
    <property type="entry name" value="Peptidase_C2_calpain_cat"/>
</dbReference>
<organism evidence="9 10">
    <name type="scientific">Polarella glacialis</name>
    <name type="common">Dinoflagellate</name>
    <dbReference type="NCBI Taxonomy" id="89957"/>
    <lineage>
        <taxon>Eukaryota</taxon>
        <taxon>Sar</taxon>
        <taxon>Alveolata</taxon>
        <taxon>Dinophyceae</taxon>
        <taxon>Suessiales</taxon>
        <taxon>Suessiaceae</taxon>
        <taxon>Polarella</taxon>
    </lineage>
</organism>